<evidence type="ECO:0000313" key="3">
    <source>
        <dbReference type="Proteomes" id="UP001218638"/>
    </source>
</evidence>
<dbReference type="EMBL" id="CP119075">
    <property type="protein sequence ID" value="WED64648.1"/>
    <property type="molecule type" value="Genomic_DNA"/>
</dbReference>
<gene>
    <name evidence="2" type="ORF">PXH66_20080</name>
</gene>
<sequence length="403" mass="42860">MKRFIPLIAFTLLLSVITLPLWSATSASTGSAADRSPAGGVATAITAVTGIAISPLLGTGAYGAYQYFQTPAEHRAELPWFAQMSFWLPALAIVGACAAKDAAGAALPPGWKKPLDVLETIENQATGLVAAGAVVPFTMAAMSKMILGSGEAAAAAGETLNLGGVGMIHLAAIDWSWLLNIITVPCGIAIFAVVWMGSHAINGLILLSPWGAIDAALKGARTSLLGLLVIANQFDPWVSAGISIVVIIFAYFIAGWSFRLSVFSSVFCWDYFTMRKGRYKVQFNDNKVFAGTGLGTAPQRTYGRLHRTEDGTLQFTYKPWLVLPEKRVEVPPAQQLAVGCGAFFCNVTDGRAEVFVLPPRYRSHEEELAEAYHLGLGVTPIGFNKAWSWLRGAVGGKPVATPV</sequence>
<dbReference type="AlphaFoldDB" id="A0AAE9ZZZ5"/>
<feature type="transmembrane region" description="Helical" evidence="1">
    <location>
        <begin position="42"/>
        <end position="65"/>
    </location>
</feature>
<feature type="transmembrane region" description="Helical" evidence="1">
    <location>
        <begin position="224"/>
        <end position="250"/>
    </location>
</feature>
<dbReference type="KEGG" id="slom:PXH66_20080"/>
<name>A0AAE9ZZZ5_9BACT</name>
<dbReference type="RefSeq" id="WP_330929932.1">
    <property type="nucleotide sequence ID" value="NZ_CP119075.1"/>
</dbReference>
<keyword evidence="1" id="KW-0812">Transmembrane</keyword>
<protein>
    <submittedName>
        <fullName evidence="2">Uncharacterized protein</fullName>
    </submittedName>
</protein>
<evidence type="ECO:0000256" key="1">
    <source>
        <dbReference type="SAM" id="Phobius"/>
    </source>
</evidence>
<reference evidence="2" key="1">
    <citation type="submission" date="2023-03" db="EMBL/GenBank/DDBJ databases">
        <title>Lomoglobus Profundus gen. nov., sp. nov., a novel member of the phylum Verrucomicrobia, isolated from deep-marine sediment of South China Sea.</title>
        <authorList>
            <person name="Ahmad T."/>
            <person name="Ishaq S.E."/>
            <person name="Wang F."/>
        </authorList>
    </citation>
    <scope>NUCLEOTIDE SEQUENCE</scope>
    <source>
        <strain evidence="2">LMO-M01</strain>
    </source>
</reference>
<keyword evidence="1" id="KW-1133">Transmembrane helix</keyword>
<dbReference type="Proteomes" id="UP001218638">
    <property type="component" value="Chromosome"/>
</dbReference>
<proteinExistence type="predicted"/>
<keyword evidence="3" id="KW-1185">Reference proteome</keyword>
<keyword evidence="1" id="KW-0472">Membrane</keyword>
<accession>A0AAE9ZZZ5</accession>
<organism evidence="2 3">
    <name type="scientific">Synoicihabitans lomoniglobus</name>
    <dbReference type="NCBI Taxonomy" id="2909285"/>
    <lineage>
        <taxon>Bacteria</taxon>
        <taxon>Pseudomonadati</taxon>
        <taxon>Verrucomicrobiota</taxon>
        <taxon>Opitutia</taxon>
        <taxon>Opitutales</taxon>
        <taxon>Opitutaceae</taxon>
        <taxon>Synoicihabitans</taxon>
    </lineage>
</organism>
<evidence type="ECO:0000313" key="2">
    <source>
        <dbReference type="EMBL" id="WED64648.1"/>
    </source>
</evidence>